<proteinExistence type="predicted"/>
<dbReference type="EMBL" id="LR134476">
    <property type="protein sequence ID" value="VEI13585.1"/>
    <property type="molecule type" value="Genomic_DNA"/>
</dbReference>
<name>A0A3S4YYF5_9ACTO</name>
<keyword evidence="1" id="KW-0547">Nucleotide-binding</keyword>
<dbReference type="GO" id="GO:0005524">
    <property type="term" value="F:ATP binding"/>
    <property type="evidence" value="ECO:0007669"/>
    <property type="project" value="UniProtKB-UniRule"/>
</dbReference>
<dbReference type="SUPFAM" id="SSF56059">
    <property type="entry name" value="Glutathione synthetase ATP-binding domain-like"/>
    <property type="match status" value="1"/>
</dbReference>
<dbReference type="KEGG" id="tbw:NCTC13354_01302"/>
<reference evidence="3 4" key="1">
    <citation type="submission" date="2018-12" db="EMBL/GenBank/DDBJ databases">
        <authorList>
            <consortium name="Pathogen Informatics"/>
        </authorList>
    </citation>
    <scope>NUCLEOTIDE SEQUENCE [LARGE SCALE GENOMIC DNA]</scope>
    <source>
        <strain evidence="3 4">NCTC13354</strain>
    </source>
</reference>
<evidence type="ECO:0000259" key="2">
    <source>
        <dbReference type="PROSITE" id="PS50975"/>
    </source>
</evidence>
<evidence type="ECO:0000256" key="1">
    <source>
        <dbReference type="PROSITE-ProRule" id="PRU00409"/>
    </source>
</evidence>
<dbReference type="Proteomes" id="UP000269542">
    <property type="component" value="Chromosome"/>
</dbReference>
<sequence>MLAYNYSMTTPPVLPVIVGADISEYTIARLFHEAYGLRSLVINDFARGPVSDSRILDFRIVDKGTLMDPARLIPLMQQISADNPGLTPIFLGNVDEPLEIAATHREELPGWFLPQPTPEVIARANDKAALAELLESLGLHAPQHVTMSLADPDSWHAIDALRAPLVVKTRSGADFFKNSKYGLDKVSVAEDHDAARALFARVAQARVDLIVQELIPGDDTTQWVVNGYVTTRGRLAAIGSGQVLLGIHEPELIGNAGIIYVREHPELIEQAQRIIRKIGLTGFFSLDVKIDPRDGRIYWLDLNPRMGRGHYYLKVGGIDLARIVVADALGKADDDDVVARQTREGIFAIVPPLLANRNYIRDPHLRKQVRAARRNTVTPLDYRVDQHPKRVIFRLGSGLNYVRRMRKYYPTPTDSGF</sequence>
<keyword evidence="1" id="KW-0067">ATP-binding</keyword>
<dbReference type="Pfam" id="PF15632">
    <property type="entry name" value="ATPgrasp_Ter"/>
    <property type="match status" value="1"/>
</dbReference>
<dbReference type="Gene3D" id="3.30.470.20">
    <property type="entry name" value="ATP-grasp fold, B domain"/>
    <property type="match status" value="1"/>
</dbReference>
<dbReference type="AlphaFoldDB" id="A0A3S4YYF5"/>
<protein>
    <submittedName>
        <fullName evidence="3">Carbamoyl phosphate synthase-like protein</fullName>
    </submittedName>
</protein>
<evidence type="ECO:0000313" key="4">
    <source>
        <dbReference type="Proteomes" id="UP000269542"/>
    </source>
</evidence>
<keyword evidence="4" id="KW-1185">Reference proteome</keyword>
<feature type="domain" description="ATP-grasp" evidence="2">
    <location>
        <begin position="131"/>
        <end position="329"/>
    </location>
</feature>
<accession>A0A3S4YYF5</accession>
<evidence type="ECO:0000313" key="3">
    <source>
        <dbReference type="EMBL" id="VEI13585.1"/>
    </source>
</evidence>
<organism evidence="3 4">
    <name type="scientific">Trueperella bialowiezensis</name>
    <dbReference type="NCBI Taxonomy" id="312285"/>
    <lineage>
        <taxon>Bacteria</taxon>
        <taxon>Bacillati</taxon>
        <taxon>Actinomycetota</taxon>
        <taxon>Actinomycetes</taxon>
        <taxon>Actinomycetales</taxon>
        <taxon>Actinomycetaceae</taxon>
        <taxon>Trueperella</taxon>
    </lineage>
</organism>
<dbReference type="InterPro" id="IPR011761">
    <property type="entry name" value="ATP-grasp"/>
</dbReference>
<gene>
    <name evidence="3" type="ORF">NCTC13354_01302</name>
</gene>
<dbReference type="PROSITE" id="PS50975">
    <property type="entry name" value="ATP_GRASP"/>
    <property type="match status" value="1"/>
</dbReference>
<dbReference type="GO" id="GO:0046872">
    <property type="term" value="F:metal ion binding"/>
    <property type="evidence" value="ECO:0007669"/>
    <property type="project" value="InterPro"/>
</dbReference>